<dbReference type="Proteomes" id="UP000266376">
    <property type="component" value="Unassembled WGS sequence"/>
</dbReference>
<dbReference type="Pfam" id="PF01890">
    <property type="entry name" value="CbiG_C"/>
    <property type="match status" value="1"/>
</dbReference>
<proteinExistence type="predicted"/>
<name>A0A395XRX2_9FIRM</name>
<dbReference type="AlphaFoldDB" id="A0A395XRX2"/>
<dbReference type="SUPFAM" id="SSF159664">
    <property type="entry name" value="CobE/GbiG C-terminal domain-like"/>
    <property type="match status" value="1"/>
</dbReference>
<comment type="caution">
    <text evidence="3">The sequence shown here is derived from an EMBL/GenBank/DDBJ whole genome shotgun (WGS) entry which is preliminary data.</text>
</comment>
<dbReference type="InterPro" id="IPR052553">
    <property type="entry name" value="CbiG_hydrolase"/>
</dbReference>
<evidence type="ECO:0000313" key="3">
    <source>
        <dbReference type="EMBL" id="RGW55951.1"/>
    </source>
</evidence>
<dbReference type="SUPFAM" id="SSF159672">
    <property type="entry name" value="CbiG N-terminal domain-like"/>
    <property type="match status" value="1"/>
</dbReference>
<dbReference type="EMBL" id="QSAJ01000001">
    <property type="protein sequence ID" value="RGW55951.1"/>
    <property type="molecule type" value="Genomic_DNA"/>
</dbReference>
<dbReference type="Gene3D" id="3.40.50.11220">
    <property type="match status" value="1"/>
</dbReference>
<gene>
    <name evidence="3" type="ORF">DWV67_00595</name>
</gene>
<dbReference type="InterPro" id="IPR021744">
    <property type="entry name" value="CbiG_N"/>
</dbReference>
<dbReference type="Gene3D" id="3.30.420.180">
    <property type="entry name" value="CobE/GbiG C-terminal domain"/>
    <property type="match status" value="1"/>
</dbReference>
<reference evidence="3 4" key="1">
    <citation type="submission" date="2018-08" db="EMBL/GenBank/DDBJ databases">
        <title>A genome reference for cultivated species of the human gut microbiota.</title>
        <authorList>
            <person name="Zou Y."/>
            <person name="Xue W."/>
            <person name="Luo G."/>
        </authorList>
    </citation>
    <scope>NUCLEOTIDE SEQUENCE [LARGE SCALE GENOMIC DNA]</scope>
    <source>
        <strain evidence="3 4">AF12-11</strain>
    </source>
</reference>
<dbReference type="Pfam" id="PF11760">
    <property type="entry name" value="CbiG_N"/>
    <property type="match status" value="1"/>
</dbReference>
<evidence type="ECO:0000259" key="2">
    <source>
        <dbReference type="Pfam" id="PF11760"/>
    </source>
</evidence>
<dbReference type="InterPro" id="IPR036518">
    <property type="entry name" value="CobE/GbiG_C_sf"/>
</dbReference>
<feature type="domain" description="CobE/GbiG C-terminal" evidence="1">
    <location>
        <begin position="226"/>
        <end position="343"/>
    </location>
</feature>
<evidence type="ECO:0000313" key="4">
    <source>
        <dbReference type="Proteomes" id="UP000266376"/>
    </source>
</evidence>
<protein>
    <recommendedName>
        <fullName evidence="5">Cobalamin biosynthesis protein CbiG</fullName>
    </recommendedName>
</protein>
<organism evidence="3 4">
    <name type="scientific">Dorea formicigenerans</name>
    <dbReference type="NCBI Taxonomy" id="39486"/>
    <lineage>
        <taxon>Bacteria</taxon>
        <taxon>Bacillati</taxon>
        <taxon>Bacillota</taxon>
        <taxon>Clostridia</taxon>
        <taxon>Lachnospirales</taxon>
        <taxon>Lachnospiraceae</taxon>
        <taxon>Dorea</taxon>
    </lineage>
</organism>
<evidence type="ECO:0000259" key="1">
    <source>
        <dbReference type="Pfam" id="PF01890"/>
    </source>
</evidence>
<sequence>MKAAILSFTANGKKTAGKVRKALSAEDWLVAENVKCKEEADSYEGSLKEWTGEHWKVSDVLIYVGAVGIAVRAVASFVVSKKEDPAVLVIDELGKYCIPILSGHIGGANELAEKLSQMLSMEAVITTATDLNQKWAVDIFAKKNRLYIEDMKLAKLVSADILAGKQVFAEIEPECSLIGQIPKELKFTHGSDRCHSRTLKIHIGICKNDVPAGSGTQVLYLIPKAVVLGIGCKKGTDAEKIEKHVTQVLEDYGIFPEAVKLAASIDLKKEEPGLCTYCEKYDIPFQTFSKEELEQAEGTFTGSEFVKQTTGVDNVCERSAMCAGGEKILVHKTAHEGVTVAVAVEKWSVDFE</sequence>
<dbReference type="PANTHER" id="PTHR37477">
    <property type="entry name" value="COBALT-PRECORRIN-5A HYDROLASE"/>
    <property type="match status" value="1"/>
</dbReference>
<dbReference type="PANTHER" id="PTHR37477:SF1">
    <property type="entry name" value="COBALT-PRECORRIN-5A HYDROLASE"/>
    <property type="match status" value="1"/>
</dbReference>
<dbReference type="InterPro" id="IPR002750">
    <property type="entry name" value="CobE/GbiG_C"/>
</dbReference>
<evidence type="ECO:0008006" key="5">
    <source>
        <dbReference type="Google" id="ProtNLM"/>
    </source>
</evidence>
<feature type="domain" description="Cobalamin synthesis G N-terminal" evidence="2">
    <location>
        <begin position="50"/>
        <end position="130"/>
    </location>
</feature>
<accession>A0A395XRX2</accession>
<dbReference type="GO" id="GO:0009236">
    <property type="term" value="P:cobalamin biosynthetic process"/>
    <property type="evidence" value="ECO:0007669"/>
    <property type="project" value="InterPro"/>
</dbReference>
<dbReference type="InterPro" id="IPR038029">
    <property type="entry name" value="GbiG_N_sf"/>
</dbReference>